<keyword evidence="3" id="KW-1185">Reference proteome</keyword>
<evidence type="ECO:0000256" key="1">
    <source>
        <dbReference type="ARBA" id="ARBA00022898"/>
    </source>
</evidence>
<dbReference type="AlphaFoldDB" id="A0ABC8KQR3"/>
<organism evidence="2 3">
    <name type="scientific">Eruca vesicaria subsp. sativa</name>
    <name type="common">Garden rocket</name>
    <name type="synonym">Eruca sativa</name>
    <dbReference type="NCBI Taxonomy" id="29727"/>
    <lineage>
        <taxon>Eukaryota</taxon>
        <taxon>Viridiplantae</taxon>
        <taxon>Streptophyta</taxon>
        <taxon>Embryophyta</taxon>
        <taxon>Tracheophyta</taxon>
        <taxon>Spermatophyta</taxon>
        <taxon>Magnoliopsida</taxon>
        <taxon>eudicotyledons</taxon>
        <taxon>Gunneridae</taxon>
        <taxon>Pentapetalae</taxon>
        <taxon>rosids</taxon>
        <taxon>malvids</taxon>
        <taxon>Brassicales</taxon>
        <taxon>Brassicaceae</taxon>
        <taxon>Brassiceae</taxon>
        <taxon>Eruca</taxon>
    </lineage>
</organism>
<dbReference type="InterPro" id="IPR029066">
    <property type="entry name" value="PLP-binding_barrel"/>
</dbReference>
<proteinExistence type="predicted"/>
<comment type="caution">
    <text evidence="2">The sequence shown here is derived from an EMBL/GenBank/DDBJ whole genome shotgun (WGS) entry which is preliminary data.</text>
</comment>
<protein>
    <submittedName>
        <fullName evidence="2">Uncharacterized protein</fullName>
    </submittedName>
</protein>
<reference evidence="2 3" key="1">
    <citation type="submission" date="2022-03" db="EMBL/GenBank/DDBJ databases">
        <authorList>
            <person name="Macdonald S."/>
            <person name="Ahmed S."/>
            <person name="Newling K."/>
        </authorList>
    </citation>
    <scope>NUCLEOTIDE SEQUENCE [LARGE SCALE GENOMIC DNA]</scope>
</reference>
<evidence type="ECO:0000313" key="3">
    <source>
        <dbReference type="Proteomes" id="UP001642260"/>
    </source>
</evidence>
<evidence type="ECO:0000313" key="2">
    <source>
        <dbReference type="EMBL" id="CAH8358547.1"/>
    </source>
</evidence>
<dbReference type="EMBL" id="CAKOAT010249487">
    <property type="protein sequence ID" value="CAH8358547.1"/>
    <property type="molecule type" value="Genomic_DNA"/>
</dbReference>
<dbReference type="PANTHER" id="PTHR10146:SF14">
    <property type="entry name" value="PYRIDOXAL PHOSPHATE HOMEOSTASIS PROTEIN"/>
    <property type="match status" value="1"/>
</dbReference>
<dbReference type="SUPFAM" id="SSF51419">
    <property type="entry name" value="PLP-binding barrel"/>
    <property type="match status" value="1"/>
</dbReference>
<name>A0ABC8KQR3_ERUVS</name>
<sequence length="125" mass="13362">MVHGVDGEKVADHLDRAVSSLGRHPLKVLVQVNTSGEASKSGVEPSSVLELARHVNMHCPNLVFSGLITIGMPDYTSTPENFRVCSSSTLNLLSESLSWNDILLPGFMEDNDVVKGEGEAESKGA</sequence>
<dbReference type="InterPro" id="IPR011078">
    <property type="entry name" value="PyrdxlP_homeostasis"/>
</dbReference>
<dbReference type="Gene3D" id="3.20.20.10">
    <property type="entry name" value="Alanine racemase"/>
    <property type="match status" value="1"/>
</dbReference>
<accession>A0ABC8KQR3</accession>
<dbReference type="PANTHER" id="PTHR10146">
    <property type="entry name" value="PROLINE SYNTHETASE CO-TRANSCRIBED BACTERIAL HOMOLOG PROTEIN"/>
    <property type="match status" value="1"/>
</dbReference>
<keyword evidence="1" id="KW-0663">Pyridoxal phosphate</keyword>
<dbReference type="Proteomes" id="UP001642260">
    <property type="component" value="Unassembled WGS sequence"/>
</dbReference>
<gene>
    <name evidence="2" type="ORF">ERUC_LOCUS24303</name>
</gene>